<sequence length="405" mass="42376">MSDKVYIVAAKRTPIGTFLGWLSSQSAVELASLTIKEVLKQAKLAPETVDEVVVGNVLGAGQGQGVGRQASVYAGIPVTTPAYTLNMICGSGMKSLLNAINSVRSGDANIVVAAGTESMSNAPFVVDGKCRQGNKMGDMAMVDTMLKDGLTDAFGGYHMGMTAENIAKRYEINRQEQDAFALRSQSRAEHAIKCGHFGAEVVPVTVKSRKGESEITTDEHPRFGTTIDTLAGLRPAFDKQGSVTAGNASGLNDGAVALVVASGRAVNQYGLTPLVEVVATGQGGVEPEVMGLGPIPAVKQALQRAQLKLSDIQRLELNEAFAAQAIGVMKGLSEQHNVPYDWFEERANVNGGAIALGHPIGASGGRIVTSLIYEMIRSDTQLGLASLCIGGGMGTALIVKRTSTE</sequence>
<evidence type="ECO:0000313" key="8">
    <source>
        <dbReference type="EMBL" id="KJY82944.1"/>
    </source>
</evidence>
<name>A0A0F4NJ44_9VIBR</name>
<feature type="active site" description="Proton acceptor" evidence="4">
    <location>
        <position position="358"/>
    </location>
</feature>
<dbReference type="InterPro" id="IPR002155">
    <property type="entry name" value="Thiolase"/>
</dbReference>
<gene>
    <name evidence="8" type="ORF">TW81_12140</name>
</gene>
<dbReference type="InterPro" id="IPR020617">
    <property type="entry name" value="Thiolase_C"/>
</dbReference>
<dbReference type="PIRSF" id="PIRSF000429">
    <property type="entry name" value="Ac-CoA_Ac_transf"/>
    <property type="match status" value="1"/>
</dbReference>
<accession>A0A0F4NJ44</accession>
<reference evidence="8 9" key="1">
    <citation type="journal article" date="2015" name="BMC Genomics">
        <title>Genome mining reveals unlocked bioactive potential of marine Gram-negative bacteria.</title>
        <authorList>
            <person name="Machado H."/>
            <person name="Sonnenschein E.C."/>
            <person name="Melchiorsen J."/>
            <person name="Gram L."/>
        </authorList>
    </citation>
    <scope>NUCLEOTIDE SEQUENCE [LARGE SCALE GENOMIC DNA]</scope>
    <source>
        <strain evidence="8 9">S2757</strain>
    </source>
</reference>
<keyword evidence="2 5" id="KW-0808">Transferase</keyword>
<evidence type="ECO:0000259" key="7">
    <source>
        <dbReference type="Pfam" id="PF02803"/>
    </source>
</evidence>
<protein>
    <submittedName>
        <fullName evidence="8">Acetyl-CoA acetyltransferase</fullName>
        <ecNumber evidence="8">2.3.1.9</ecNumber>
    </submittedName>
</protein>
<dbReference type="EMBL" id="JXXV01000018">
    <property type="protein sequence ID" value="KJY82944.1"/>
    <property type="molecule type" value="Genomic_DNA"/>
</dbReference>
<dbReference type="Gene3D" id="3.40.47.10">
    <property type="match status" value="2"/>
</dbReference>
<dbReference type="InterPro" id="IPR016039">
    <property type="entry name" value="Thiolase-like"/>
</dbReference>
<dbReference type="SUPFAM" id="SSF53901">
    <property type="entry name" value="Thiolase-like"/>
    <property type="match status" value="2"/>
</dbReference>
<evidence type="ECO:0000256" key="4">
    <source>
        <dbReference type="PIRSR" id="PIRSR000429-1"/>
    </source>
</evidence>
<dbReference type="GO" id="GO:0003985">
    <property type="term" value="F:acetyl-CoA C-acetyltransferase activity"/>
    <property type="evidence" value="ECO:0007669"/>
    <property type="project" value="UniProtKB-EC"/>
</dbReference>
<dbReference type="PROSITE" id="PS00098">
    <property type="entry name" value="THIOLASE_1"/>
    <property type="match status" value="1"/>
</dbReference>
<keyword evidence="9" id="KW-1185">Reference proteome</keyword>
<dbReference type="EC" id="2.3.1.9" evidence="8"/>
<dbReference type="AlphaFoldDB" id="A0A0F4NJ44"/>
<dbReference type="InterPro" id="IPR020610">
    <property type="entry name" value="Thiolase_AS"/>
</dbReference>
<dbReference type="InterPro" id="IPR020613">
    <property type="entry name" value="Thiolase_CS"/>
</dbReference>
<dbReference type="Pfam" id="PF00108">
    <property type="entry name" value="Thiolase_N"/>
    <property type="match status" value="1"/>
</dbReference>
<organism evidence="8 9">
    <name type="scientific">Vibrio galatheae</name>
    <dbReference type="NCBI Taxonomy" id="579748"/>
    <lineage>
        <taxon>Bacteria</taxon>
        <taxon>Pseudomonadati</taxon>
        <taxon>Pseudomonadota</taxon>
        <taxon>Gammaproteobacteria</taxon>
        <taxon>Vibrionales</taxon>
        <taxon>Vibrionaceae</taxon>
        <taxon>Vibrio</taxon>
    </lineage>
</organism>
<dbReference type="Pfam" id="PF02803">
    <property type="entry name" value="Thiolase_C"/>
    <property type="match status" value="1"/>
</dbReference>
<feature type="active site" description="Acyl-thioester intermediate" evidence="4">
    <location>
        <position position="89"/>
    </location>
</feature>
<feature type="domain" description="Thiolase N-terminal" evidence="6">
    <location>
        <begin position="5"/>
        <end position="262"/>
    </location>
</feature>
<dbReference type="CDD" id="cd00751">
    <property type="entry name" value="thiolase"/>
    <property type="match status" value="1"/>
</dbReference>
<dbReference type="PATRIC" id="fig|579748.3.peg.2507"/>
<feature type="active site" description="Proton acceptor" evidence="4">
    <location>
        <position position="388"/>
    </location>
</feature>
<dbReference type="PANTHER" id="PTHR18919">
    <property type="entry name" value="ACETYL-COA C-ACYLTRANSFERASE"/>
    <property type="match status" value="1"/>
</dbReference>
<comment type="caution">
    <text evidence="8">The sequence shown here is derived from an EMBL/GenBank/DDBJ whole genome shotgun (WGS) entry which is preliminary data.</text>
</comment>
<dbReference type="Proteomes" id="UP000033673">
    <property type="component" value="Unassembled WGS sequence"/>
</dbReference>
<evidence type="ECO:0000313" key="9">
    <source>
        <dbReference type="Proteomes" id="UP000033673"/>
    </source>
</evidence>
<evidence type="ECO:0000256" key="5">
    <source>
        <dbReference type="RuleBase" id="RU003557"/>
    </source>
</evidence>
<dbReference type="OrthoDB" id="8951704at2"/>
<dbReference type="InterPro" id="IPR020616">
    <property type="entry name" value="Thiolase_N"/>
</dbReference>
<dbReference type="InterPro" id="IPR020615">
    <property type="entry name" value="Thiolase_acyl_enz_int_AS"/>
</dbReference>
<comment type="similarity">
    <text evidence="1 5">Belongs to the thiolase-like superfamily. Thiolase family.</text>
</comment>
<dbReference type="GO" id="GO:0044281">
    <property type="term" value="P:small molecule metabolic process"/>
    <property type="evidence" value="ECO:0007669"/>
    <property type="project" value="UniProtKB-ARBA"/>
</dbReference>
<proteinExistence type="inferred from homology"/>
<keyword evidence="3 5" id="KW-0012">Acyltransferase</keyword>
<evidence type="ECO:0000259" key="6">
    <source>
        <dbReference type="Pfam" id="PF00108"/>
    </source>
</evidence>
<dbReference type="FunFam" id="3.40.47.10:FF:000010">
    <property type="entry name" value="Acetyl-CoA acetyltransferase (Thiolase)"/>
    <property type="match status" value="1"/>
</dbReference>
<dbReference type="PROSITE" id="PS00099">
    <property type="entry name" value="THIOLASE_3"/>
    <property type="match status" value="1"/>
</dbReference>
<evidence type="ECO:0000256" key="3">
    <source>
        <dbReference type="ARBA" id="ARBA00023315"/>
    </source>
</evidence>
<dbReference type="PANTHER" id="PTHR18919:SF107">
    <property type="entry name" value="ACETYL-COA ACETYLTRANSFERASE, CYTOSOLIC"/>
    <property type="match status" value="1"/>
</dbReference>
<dbReference type="NCBIfam" id="TIGR01930">
    <property type="entry name" value="AcCoA-C-Actrans"/>
    <property type="match status" value="1"/>
</dbReference>
<feature type="domain" description="Thiolase C-terminal" evidence="7">
    <location>
        <begin position="272"/>
        <end position="400"/>
    </location>
</feature>
<evidence type="ECO:0000256" key="1">
    <source>
        <dbReference type="ARBA" id="ARBA00010982"/>
    </source>
</evidence>
<dbReference type="STRING" id="579748.TW81_12140"/>
<evidence type="ECO:0000256" key="2">
    <source>
        <dbReference type="ARBA" id="ARBA00022679"/>
    </source>
</evidence>
<dbReference type="PROSITE" id="PS00737">
    <property type="entry name" value="THIOLASE_2"/>
    <property type="match status" value="1"/>
</dbReference>
<dbReference type="RefSeq" id="WP_045955972.1">
    <property type="nucleotide sequence ID" value="NZ_JXXV01000018.1"/>
</dbReference>